<reference evidence="4 5" key="1">
    <citation type="submission" date="2020-03" db="EMBL/GenBank/DDBJ databases">
        <title>Whole genome shotgun sequence of Phytohabitans rumicis NBRC 108638.</title>
        <authorList>
            <person name="Komaki H."/>
            <person name="Tamura T."/>
        </authorList>
    </citation>
    <scope>NUCLEOTIDE SEQUENCE [LARGE SCALE GENOMIC DNA]</scope>
    <source>
        <strain evidence="4 5">NBRC 108638</strain>
    </source>
</reference>
<reference evidence="4 5" key="2">
    <citation type="submission" date="2020-03" db="EMBL/GenBank/DDBJ databases">
        <authorList>
            <person name="Ichikawa N."/>
            <person name="Kimura A."/>
            <person name="Kitahashi Y."/>
            <person name="Uohara A."/>
        </authorList>
    </citation>
    <scope>NUCLEOTIDE SEQUENCE [LARGE SCALE GENOMIC DNA]</scope>
    <source>
        <strain evidence="4 5">NBRC 108638</strain>
    </source>
</reference>
<dbReference type="PROSITE" id="PS51257">
    <property type="entry name" value="PROKAR_LIPOPROTEIN"/>
    <property type="match status" value="1"/>
</dbReference>
<keyword evidence="5" id="KW-1185">Reference proteome</keyword>
<keyword evidence="2 4" id="KW-0808">Transferase</keyword>
<evidence type="ECO:0000256" key="2">
    <source>
        <dbReference type="ARBA" id="ARBA00022679"/>
    </source>
</evidence>
<evidence type="ECO:0000313" key="5">
    <source>
        <dbReference type="Proteomes" id="UP000482960"/>
    </source>
</evidence>
<dbReference type="PANTHER" id="PTHR45947">
    <property type="entry name" value="SULFOQUINOVOSYL TRANSFERASE SQD2"/>
    <property type="match status" value="1"/>
</dbReference>
<sequence>MVEYARVLHVVQPRDGGVAGYVAAACADQLSRDWDVAVACPPDGQLAAELARLGVPHLPWRATRTPGPATVGETRDLARLVRRYRPQAVHLHAAKAGLAGRLLLRGRVPTLFQPHGWSWLAAEGVLRPASVAWERAAARWADRLVCVGEQEAEQGRACGVDGAYVVIRNGVDLRRFRPGDEGARRAARIRLGVPAQGPLAVCVGRVTRQKGQDVLLSAWETVARQLPLAQLALVGDGDLLPGLREHGTPGVHFAGAVTDVRDWLVAADLVVLPSRWEGLPLTALEAFATGRSVVASDVPGLSEIVAPSVGALVPPERAEPLAEALLRRLRDLDLARTEGAAAVRHAAGFDVRRTLGRLAYLTSTVAATRGTSLVRSPGVPALSPREVR</sequence>
<comment type="caution">
    <text evidence="4">The sequence shown here is derived from an EMBL/GenBank/DDBJ whole genome shotgun (WGS) entry which is preliminary data.</text>
</comment>
<dbReference type="GO" id="GO:1901137">
    <property type="term" value="P:carbohydrate derivative biosynthetic process"/>
    <property type="evidence" value="ECO:0007669"/>
    <property type="project" value="UniProtKB-ARBA"/>
</dbReference>
<accession>A0A6V8L3F0</accession>
<dbReference type="Gene3D" id="3.40.50.2000">
    <property type="entry name" value="Glycogen Phosphorylase B"/>
    <property type="match status" value="2"/>
</dbReference>
<dbReference type="PANTHER" id="PTHR45947:SF3">
    <property type="entry name" value="SULFOQUINOVOSYL TRANSFERASE SQD2"/>
    <property type="match status" value="1"/>
</dbReference>
<dbReference type="Proteomes" id="UP000482960">
    <property type="component" value="Unassembled WGS sequence"/>
</dbReference>
<gene>
    <name evidence="4" type="ORF">Prum_008770</name>
</gene>
<dbReference type="InterPro" id="IPR050194">
    <property type="entry name" value="Glycosyltransferase_grp1"/>
</dbReference>
<dbReference type="RefSeq" id="WP_173074109.1">
    <property type="nucleotide sequence ID" value="NZ_BAABJB010000016.1"/>
</dbReference>
<dbReference type="SUPFAM" id="SSF53756">
    <property type="entry name" value="UDP-Glycosyltransferase/glycogen phosphorylase"/>
    <property type="match status" value="1"/>
</dbReference>
<dbReference type="Pfam" id="PF13439">
    <property type="entry name" value="Glyco_transf_4"/>
    <property type="match status" value="1"/>
</dbReference>
<dbReference type="Pfam" id="PF13692">
    <property type="entry name" value="Glyco_trans_1_4"/>
    <property type="match status" value="1"/>
</dbReference>
<protein>
    <submittedName>
        <fullName evidence="4">Glycosyl transferase</fullName>
    </submittedName>
</protein>
<keyword evidence="1" id="KW-0328">Glycosyltransferase</keyword>
<feature type="domain" description="Glycosyltransferase subfamily 4-like N-terminal" evidence="3">
    <location>
        <begin position="16"/>
        <end position="175"/>
    </location>
</feature>
<name>A0A6V8L3F0_9ACTN</name>
<dbReference type="InterPro" id="IPR028098">
    <property type="entry name" value="Glyco_trans_4-like_N"/>
</dbReference>
<evidence type="ECO:0000313" key="4">
    <source>
        <dbReference type="EMBL" id="GFJ87235.1"/>
    </source>
</evidence>
<dbReference type="GO" id="GO:0016758">
    <property type="term" value="F:hexosyltransferase activity"/>
    <property type="evidence" value="ECO:0007669"/>
    <property type="project" value="TreeGrafter"/>
</dbReference>
<evidence type="ECO:0000256" key="1">
    <source>
        <dbReference type="ARBA" id="ARBA00022676"/>
    </source>
</evidence>
<proteinExistence type="predicted"/>
<organism evidence="4 5">
    <name type="scientific">Phytohabitans rumicis</name>
    <dbReference type="NCBI Taxonomy" id="1076125"/>
    <lineage>
        <taxon>Bacteria</taxon>
        <taxon>Bacillati</taxon>
        <taxon>Actinomycetota</taxon>
        <taxon>Actinomycetes</taxon>
        <taxon>Micromonosporales</taxon>
        <taxon>Micromonosporaceae</taxon>
    </lineage>
</organism>
<dbReference type="EMBL" id="BLPG01000001">
    <property type="protein sequence ID" value="GFJ87235.1"/>
    <property type="molecule type" value="Genomic_DNA"/>
</dbReference>
<dbReference type="AlphaFoldDB" id="A0A6V8L3F0"/>
<evidence type="ECO:0000259" key="3">
    <source>
        <dbReference type="Pfam" id="PF13439"/>
    </source>
</evidence>